<keyword evidence="6 11" id="KW-0472">Membrane</keyword>
<dbReference type="AlphaFoldDB" id="A0A2B4S4Z1"/>
<feature type="transmembrane region" description="Helical" evidence="11">
    <location>
        <begin position="86"/>
        <end position="112"/>
    </location>
</feature>
<feature type="transmembrane region" description="Helical" evidence="11">
    <location>
        <begin position="243"/>
        <end position="270"/>
    </location>
</feature>
<organism evidence="13 14">
    <name type="scientific">Stylophora pistillata</name>
    <name type="common">Smooth cauliflower coral</name>
    <dbReference type="NCBI Taxonomy" id="50429"/>
    <lineage>
        <taxon>Eukaryota</taxon>
        <taxon>Metazoa</taxon>
        <taxon>Cnidaria</taxon>
        <taxon>Anthozoa</taxon>
        <taxon>Hexacorallia</taxon>
        <taxon>Scleractinia</taxon>
        <taxon>Astrocoeniina</taxon>
        <taxon>Pocilloporidae</taxon>
        <taxon>Stylophora</taxon>
    </lineage>
</organism>
<evidence type="ECO:0000256" key="3">
    <source>
        <dbReference type="ARBA" id="ARBA00022692"/>
    </source>
</evidence>
<dbReference type="InterPro" id="IPR000276">
    <property type="entry name" value="GPCR_Rhodpsn"/>
</dbReference>
<keyword evidence="14" id="KW-1185">Reference proteome</keyword>
<evidence type="ECO:0000256" key="1">
    <source>
        <dbReference type="ARBA" id="ARBA00004651"/>
    </source>
</evidence>
<evidence type="ECO:0000256" key="5">
    <source>
        <dbReference type="ARBA" id="ARBA00023040"/>
    </source>
</evidence>
<feature type="transmembrane region" description="Helical" evidence="11">
    <location>
        <begin position="649"/>
        <end position="673"/>
    </location>
</feature>
<evidence type="ECO:0000256" key="2">
    <source>
        <dbReference type="ARBA" id="ARBA00022475"/>
    </source>
</evidence>
<dbReference type="OrthoDB" id="5980076at2759"/>
<dbReference type="SMART" id="SM01381">
    <property type="entry name" value="7TM_GPCR_Srsx"/>
    <property type="match status" value="1"/>
</dbReference>
<feature type="transmembrane region" description="Helical" evidence="11">
    <location>
        <begin position="202"/>
        <end position="223"/>
    </location>
</feature>
<dbReference type="Gene3D" id="1.20.1070.10">
    <property type="entry name" value="Rhodopsin 7-helix transmembrane proteins"/>
    <property type="match status" value="2"/>
</dbReference>
<feature type="domain" description="G-protein coupled receptors family 1 profile" evidence="12">
    <location>
        <begin position="103"/>
        <end position="701"/>
    </location>
</feature>
<accession>A0A2B4S4Z1</accession>
<dbReference type="PANTHER" id="PTHR22752:SF14">
    <property type="entry name" value="G-PROTEIN COUPLED RECEPTORS FAMILY 1 PROFILE DOMAIN-CONTAINING PROTEIN"/>
    <property type="match status" value="1"/>
</dbReference>
<feature type="compositionally biased region" description="Polar residues" evidence="10">
    <location>
        <begin position="1"/>
        <end position="33"/>
    </location>
</feature>
<dbReference type="PRINTS" id="PR00237">
    <property type="entry name" value="GPCRRHODOPSN"/>
</dbReference>
<evidence type="ECO:0000256" key="4">
    <source>
        <dbReference type="ARBA" id="ARBA00022989"/>
    </source>
</evidence>
<evidence type="ECO:0000256" key="8">
    <source>
        <dbReference type="ARBA" id="ARBA00023224"/>
    </source>
</evidence>
<dbReference type="Proteomes" id="UP000225706">
    <property type="component" value="Unassembled WGS sequence"/>
</dbReference>
<evidence type="ECO:0000313" key="13">
    <source>
        <dbReference type="EMBL" id="PFX23592.1"/>
    </source>
</evidence>
<dbReference type="GO" id="GO:0005886">
    <property type="term" value="C:plasma membrane"/>
    <property type="evidence" value="ECO:0007669"/>
    <property type="project" value="UniProtKB-SubCell"/>
</dbReference>
<protein>
    <submittedName>
        <fullName evidence="13">G-protein coupled receptor 161</fullName>
    </submittedName>
</protein>
<gene>
    <name evidence="13" type="primary">Gpr161</name>
    <name evidence="13" type="ORF">AWC38_SpisGene11872</name>
</gene>
<feature type="compositionally biased region" description="Polar residues" evidence="10">
    <location>
        <begin position="362"/>
        <end position="371"/>
    </location>
</feature>
<dbReference type="GO" id="GO:0004930">
    <property type="term" value="F:G protein-coupled receptor activity"/>
    <property type="evidence" value="ECO:0007669"/>
    <property type="project" value="UniProtKB-KW"/>
</dbReference>
<dbReference type="EMBL" id="LSMT01000203">
    <property type="protein sequence ID" value="PFX23592.1"/>
    <property type="molecule type" value="Genomic_DNA"/>
</dbReference>
<name>A0A2B4S4Z1_STYPI</name>
<evidence type="ECO:0000256" key="7">
    <source>
        <dbReference type="ARBA" id="ARBA00023170"/>
    </source>
</evidence>
<evidence type="ECO:0000256" key="9">
    <source>
        <dbReference type="RuleBase" id="RU000688"/>
    </source>
</evidence>
<comment type="subcellular location">
    <subcellularLocation>
        <location evidence="1">Cell membrane</location>
        <topology evidence="1">Multi-pass membrane protein</topology>
    </subcellularLocation>
</comment>
<keyword evidence="5 9" id="KW-0297">G-protein coupled receptor</keyword>
<reference evidence="14" key="1">
    <citation type="journal article" date="2017" name="bioRxiv">
        <title>Comparative analysis of the genomes of Stylophora pistillata and Acropora digitifera provides evidence for extensive differences between species of corals.</title>
        <authorList>
            <person name="Voolstra C.R."/>
            <person name="Li Y."/>
            <person name="Liew Y.J."/>
            <person name="Baumgarten S."/>
            <person name="Zoccola D."/>
            <person name="Flot J.-F."/>
            <person name="Tambutte S."/>
            <person name="Allemand D."/>
            <person name="Aranda M."/>
        </authorList>
    </citation>
    <scope>NUCLEOTIDE SEQUENCE [LARGE SCALE GENOMIC DNA]</scope>
</reference>
<comment type="caution">
    <text evidence="13">The sequence shown here is derived from an EMBL/GenBank/DDBJ whole genome shotgun (WGS) entry which is preliminary data.</text>
</comment>
<keyword evidence="2" id="KW-1003">Cell membrane</keyword>
<dbReference type="SUPFAM" id="SSF81321">
    <property type="entry name" value="Family A G protein-coupled receptor-like"/>
    <property type="match status" value="1"/>
</dbReference>
<sequence>MPTTPTNKTSSSVAITPPNSGDSQRAENKNVSPNLKKVNEKEDLDSPEKVLLMKQRSSRVTKDRRALSVHPINDVSTQDPRSRAGVFLQAASMVIIILVALGGNLLILAAIYIDKTLQTITNVFIINLACADLLLTMIGMPFTLASSITYDWIFGNKWCKVNGMANSLFCIASILTLAAVSIDRYCAILYPFKYGTWITNKVAAGMITYIWFHALLMACLPLTDWTQYTFIRSESICTVEWGYSISYTIFLFSVCFFLPLAVMMVTYLKIFRTAKMQSRRVVPVTGSIGVKGEASSSEYSGLRGDSQSHLNSSSIDPFSILSVKNQGKNQSSLNSDMYDEKLISGRQTPGIIYNERNEVTASSFKMTNTDDQPTKDSGYEEGGSTSYLKPRRISSEYGSLGRESVLNSSCESIQDSVIASNEPICCNIHDRQCASTLLDRTYVDMLPPKTNTNILKRKTGAIYLPPLQNVKGKEEMKAIMQHFNQPRADLGNLNNCQSSVNESTKDNDVNNMNEYPSYPMKNVDNLEIRTSCRSNSLSVGAIVQPRQTKAHSVSDFPRQSSQIPVVVSQSASHSSFAFSSKSCQEGGRASPATRRKKLSTVSISTLKNFAGPNAFRAFSKSKLALDKLRKRKDVQARAKMRRETKAAKTLLIVVGTFVLCWTPHFIGIFCLLFEDCSWPDEFFAITTWLAMLNSACNPVIYGVMSRHFRKRFKQILQCKRGFF</sequence>
<feature type="transmembrane region" description="Helical" evidence="11">
    <location>
        <begin position="164"/>
        <end position="182"/>
    </location>
</feature>
<comment type="similarity">
    <text evidence="9">Belongs to the G-protein coupled receptor 1 family.</text>
</comment>
<keyword evidence="7 9" id="KW-0675">Receptor</keyword>
<keyword evidence="8 9" id="KW-0807">Transducer</keyword>
<dbReference type="STRING" id="50429.A0A2B4S4Z1"/>
<dbReference type="CDD" id="cd00637">
    <property type="entry name" value="7tm_classA_rhodopsin-like"/>
    <property type="match status" value="1"/>
</dbReference>
<dbReference type="PROSITE" id="PS00237">
    <property type="entry name" value="G_PROTEIN_RECEP_F1_1"/>
    <property type="match status" value="1"/>
</dbReference>
<evidence type="ECO:0000313" key="14">
    <source>
        <dbReference type="Proteomes" id="UP000225706"/>
    </source>
</evidence>
<evidence type="ECO:0000259" key="12">
    <source>
        <dbReference type="PROSITE" id="PS50262"/>
    </source>
</evidence>
<feature type="region of interest" description="Disordered" evidence="10">
    <location>
        <begin position="1"/>
        <end position="47"/>
    </location>
</feature>
<feature type="compositionally biased region" description="Basic and acidic residues" evidence="10">
    <location>
        <begin position="37"/>
        <end position="47"/>
    </location>
</feature>
<dbReference type="PROSITE" id="PS50262">
    <property type="entry name" value="G_PROTEIN_RECEP_F1_2"/>
    <property type="match status" value="1"/>
</dbReference>
<feature type="transmembrane region" description="Helical" evidence="11">
    <location>
        <begin position="685"/>
        <end position="704"/>
    </location>
</feature>
<dbReference type="InterPro" id="IPR017452">
    <property type="entry name" value="GPCR_Rhodpsn_7TM"/>
</dbReference>
<keyword evidence="3 9" id="KW-0812">Transmembrane</keyword>
<feature type="transmembrane region" description="Helical" evidence="11">
    <location>
        <begin position="124"/>
        <end position="144"/>
    </location>
</feature>
<evidence type="ECO:0000256" key="10">
    <source>
        <dbReference type="SAM" id="MobiDB-lite"/>
    </source>
</evidence>
<evidence type="ECO:0000256" key="11">
    <source>
        <dbReference type="SAM" id="Phobius"/>
    </source>
</evidence>
<proteinExistence type="inferred from homology"/>
<evidence type="ECO:0000256" key="6">
    <source>
        <dbReference type="ARBA" id="ARBA00023136"/>
    </source>
</evidence>
<feature type="region of interest" description="Disordered" evidence="10">
    <location>
        <begin position="362"/>
        <end position="390"/>
    </location>
</feature>
<dbReference type="PANTHER" id="PTHR22752">
    <property type="entry name" value="G PROTEIN-COUPLED RECEPTOR"/>
    <property type="match status" value="1"/>
</dbReference>
<keyword evidence="4 11" id="KW-1133">Transmembrane helix</keyword>
<dbReference type="Pfam" id="PF00001">
    <property type="entry name" value="7tm_1"/>
    <property type="match status" value="2"/>
</dbReference>